<protein>
    <recommendedName>
        <fullName evidence="4">Extracellular membrane protein CFEM domain-containing protein</fullName>
    </recommendedName>
</protein>
<feature type="signal peptide" evidence="1">
    <location>
        <begin position="1"/>
        <end position="19"/>
    </location>
</feature>
<proteinExistence type="predicted"/>
<evidence type="ECO:0008006" key="4">
    <source>
        <dbReference type="Google" id="ProtNLM"/>
    </source>
</evidence>
<dbReference type="AlphaFoldDB" id="A0A2T3ZCG5"/>
<evidence type="ECO:0000313" key="3">
    <source>
        <dbReference type="Proteomes" id="UP000240493"/>
    </source>
</evidence>
<dbReference type="EMBL" id="KZ679260">
    <property type="protein sequence ID" value="PTB42497.1"/>
    <property type="molecule type" value="Genomic_DNA"/>
</dbReference>
<gene>
    <name evidence="2" type="ORF">M441DRAFT_79195</name>
</gene>
<evidence type="ECO:0000256" key="1">
    <source>
        <dbReference type="SAM" id="SignalP"/>
    </source>
</evidence>
<accession>A0A2T3ZCG5</accession>
<reference evidence="2 3" key="1">
    <citation type="submission" date="2016-07" db="EMBL/GenBank/DDBJ databases">
        <title>Multiple horizontal gene transfer events from other fungi enriched the ability of initially mycotrophic Trichoderma (Ascomycota) to feed on dead plant biomass.</title>
        <authorList>
            <consortium name="DOE Joint Genome Institute"/>
            <person name="Aerts A."/>
            <person name="Atanasova L."/>
            <person name="Chenthamara K."/>
            <person name="Zhang J."/>
            <person name="Grujic M."/>
            <person name="Henrissat B."/>
            <person name="Kuo A."/>
            <person name="Salamov A."/>
            <person name="Lipzen A."/>
            <person name="Labutti K."/>
            <person name="Barry K."/>
            <person name="Miao Y."/>
            <person name="Rahimi M.J."/>
            <person name="Shen Q."/>
            <person name="Grigoriev I.V."/>
            <person name="Kubicek C.P."/>
            <person name="Druzhinina I.S."/>
        </authorList>
    </citation>
    <scope>NUCLEOTIDE SEQUENCE [LARGE SCALE GENOMIC DNA]</scope>
    <source>
        <strain evidence="2 3">CBS 433.97</strain>
    </source>
</reference>
<keyword evidence="3" id="KW-1185">Reference proteome</keyword>
<organism evidence="2 3">
    <name type="scientific">Trichoderma asperellum (strain ATCC 204424 / CBS 433.97 / NBRC 101777)</name>
    <dbReference type="NCBI Taxonomy" id="1042311"/>
    <lineage>
        <taxon>Eukaryota</taxon>
        <taxon>Fungi</taxon>
        <taxon>Dikarya</taxon>
        <taxon>Ascomycota</taxon>
        <taxon>Pezizomycotina</taxon>
        <taxon>Sordariomycetes</taxon>
        <taxon>Hypocreomycetidae</taxon>
        <taxon>Hypocreales</taxon>
        <taxon>Hypocreaceae</taxon>
        <taxon>Trichoderma</taxon>
    </lineage>
</organism>
<keyword evidence="1" id="KW-0732">Signal</keyword>
<dbReference type="Proteomes" id="UP000240493">
    <property type="component" value="Unassembled WGS sequence"/>
</dbReference>
<sequence length="101" mass="10881">MQFLARLLVLSAVFMIARGAGHGEHCENDIECLCTPAECLCDKGNDCSGKCVATFGAHNWGNKPGEWCRNNGDCKQYEGHFVDCAKSGCDGTCVLIYSGDL</sequence>
<feature type="chain" id="PRO_5015703710" description="Extracellular membrane protein CFEM domain-containing protein" evidence="1">
    <location>
        <begin position="20"/>
        <end position="101"/>
    </location>
</feature>
<evidence type="ECO:0000313" key="2">
    <source>
        <dbReference type="EMBL" id="PTB42497.1"/>
    </source>
</evidence>
<name>A0A2T3ZCG5_TRIA4</name>